<reference evidence="1 2" key="1">
    <citation type="journal article" date="2019" name="Nat. Ecol. Evol.">
        <title>Megaphylogeny resolves global patterns of mushroom evolution.</title>
        <authorList>
            <person name="Varga T."/>
            <person name="Krizsan K."/>
            <person name="Foldi C."/>
            <person name="Dima B."/>
            <person name="Sanchez-Garcia M."/>
            <person name="Sanchez-Ramirez S."/>
            <person name="Szollosi G.J."/>
            <person name="Szarkandi J.G."/>
            <person name="Papp V."/>
            <person name="Albert L."/>
            <person name="Andreopoulos W."/>
            <person name="Angelini C."/>
            <person name="Antonin V."/>
            <person name="Barry K.W."/>
            <person name="Bougher N.L."/>
            <person name="Buchanan P."/>
            <person name="Buyck B."/>
            <person name="Bense V."/>
            <person name="Catcheside P."/>
            <person name="Chovatia M."/>
            <person name="Cooper J."/>
            <person name="Damon W."/>
            <person name="Desjardin D."/>
            <person name="Finy P."/>
            <person name="Geml J."/>
            <person name="Haridas S."/>
            <person name="Hughes K."/>
            <person name="Justo A."/>
            <person name="Karasinski D."/>
            <person name="Kautmanova I."/>
            <person name="Kiss B."/>
            <person name="Kocsube S."/>
            <person name="Kotiranta H."/>
            <person name="LaButti K.M."/>
            <person name="Lechner B.E."/>
            <person name="Liimatainen K."/>
            <person name="Lipzen A."/>
            <person name="Lukacs Z."/>
            <person name="Mihaltcheva S."/>
            <person name="Morgado L.N."/>
            <person name="Niskanen T."/>
            <person name="Noordeloos M.E."/>
            <person name="Ohm R.A."/>
            <person name="Ortiz-Santana B."/>
            <person name="Ovrebo C."/>
            <person name="Racz N."/>
            <person name="Riley R."/>
            <person name="Savchenko A."/>
            <person name="Shiryaev A."/>
            <person name="Soop K."/>
            <person name="Spirin V."/>
            <person name="Szebenyi C."/>
            <person name="Tomsovsky M."/>
            <person name="Tulloss R.E."/>
            <person name="Uehling J."/>
            <person name="Grigoriev I.V."/>
            <person name="Vagvolgyi C."/>
            <person name="Papp T."/>
            <person name="Martin F.M."/>
            <person name="Miettinen O."/>
            <person name="Hibbett D.S."/>
            <person name="Nagy L.G."/>
        </authorList>
    </citation>
    <scope>NUCLEOTIDE SEQUENCE [LARGE SCALE GENOMIC DNA]</scope>
    <source>
        <strain evidence="1 2">NL-1719</strain>
    </source>
</reference>
<proteinExistence type="predicted"/>
<sequence>MVTLTDRQQHDLDKAVYNYLQSRNFSQASAAFKSECNIGDDPPDPKLDGLLEKKWVAVIRLQKKVLELETRMGGLQEELKASPASRTSSAVDWVPKGSPRHSLAGHRSPVNRVAFHPVFSIIATASEDTTIKIWDWETGELERTLTGHTRDVKDVDFHPQGTYLVSASSDLTIKLWDTSAWEARGYTAQSLHGHDHTISTARFLHNGDFLVSASRDRTIKIWEVATKFCVRTIVAHDDWVRFATPSADDRLLASCSNDHTARLWDYKTGAMKAELRGHDLQVEVVIFAPVNSYQYIRELTGMTDSTTEPGQFMITGGRDKWIMIWDANSGSHLKTFHGHDGWIRGLEVHPSGKFLISVSDDKNMRVWDLATGRCTRMIEAHTHFVACVAWGKATVGGGGAAAVVNGANGSQSGQPQKRRINVVATAGVDMLVNIWTP</sequence>
<gene>
    <name evidence="1" type="ORF">BDN72DRAFT_871691</name>
</gene>
<organism evidence="1 2">
    <name type="scientific">Pluteus cervinus</name>
    <dbReference type="NCBI Taxonomy" id="181527"/>
    <lineage>
        <taxon>Eukaryota</taxon>
        <taxon>Fungi</taxon>
        <taxon>Dikarya</taxon>
        <taxon>Basidiomycota</taxon>
        <taxon>Agaricomycotina</taxon>
        <taxon>Agaricomycetes</taxon>
        <taxon>Agaricomycetidae</taxon>
        <taxon>Agaricales</taxon>
        <taxon>Pluteineae</taxon>
        <taxon>Pluteaceae</taxon>
        <taxon>Pluteus</taxon>
    </lineage>
</organism>
<dbReference type="EMBL" id="ML208420">
    <property type="protein sequence ID" value="TFK65959.1"/>
    <property type="molecule type" value="Genomic_DNA"/>
</dbReference>
<evidence type="ECO:0000313" key="2">
    <source>
        <dbReference type="Proteomes" id="UP000308600"/>
    </source>
</evidence>
<dbReference type="Proteomes" id="UP000308600">
    <property type="component" value="Unassembled WGS sequence"/>
</dbReference>
<keyword evidence="2" id="KW-1185">Reference proteome</keyword>
<name>A0ACD3AL35_9AGAR</name>
<accession>A0ACD3AL35</accession>
<protein>
    <submittedName>
        <fullName evidence="1">Nuclear distribution protein PAC1-1</fullName>
    </submittedName>
</protein>
<evidence type="ECO:0000313" key="1">
    <source>
        <dbReference type="EMBL" id="TFK65959.1"/>
    </source>
</evidence>